<dbReference type="Pfam" id="PF08240">
    <property type="entry name" value="ADH_N"/>
    <property type="match status" value="1"/>
</dbReference>
<dbReference type="InterPro" id="IPR020843">
    <property type="entry name" value="ER"/>
</dbReference>
<comment type="subunit">
    <text evidence="2">Monomer.</text>
</comment>
<comment type="similarity">
    <text evidence="1">Belongs to the zinc-containing alcohol dehydrogenase family.</text>
</comment>
<dbReference type="InterPro" id="IPR001128">
    <property type="entry name" value="Cyt_P450"/>
</dbReference>
<dbReference type="PANTHER" id="PTHR45348:SF5">
    <property type="entry name" value="OXIDOREDUCTASE, PUTATIVE (AFU_ORTHOLOGUE AFUA_8G01420)-RELATED"/>
    <property type="match status" value="1"/>
</dbReference>
<dbReference type="InterPro" id="IPR036291">
    <property type="entry name" value="NAD(P)-bd_dom_sf"/>
</dbReference>
<feature type="domain" description="Enoyl reductase (ER)" evidence="4">
    <location>
        <begin position="9"/>
        <end position="336"/>
    </location>
</feature>
<sequence length="719" mass="79311">MPIQAIVQTSLEAVEFVDTPIPIPKPDQVVIKVVTAASNPKDWKMTAWYNNPHNSGDDVAGVVHSVGGSVRNFKPGDRVFAYHQPLTADGAYAEYAVAAVQATSHFPTNLSFEEASTIPTAAFTAAVGLFIDLDIRAPFIPMPDEEAGKKRPLLIYGVTTAVGAFVAKFARLAGMSPIIGIAGRAKEYAITLVDYVIDYRQSDTKVLAAIEAILEQEGLGRKVPTVFDAISEQGSLELATKIIDPNGGAVATVLPPEMFARDKEAFKYPEGVKARTIKVGRIFNIDKDFAFVWSTYMEQLLESRKLRGHPYEVVPGGLKGVITGLQNLRDGKASAVKRQDGSANQSGHRKHMSVPFRTMSGSRTCGSEGNPETPDHVYICKEPRMILGPFLAKFSDFWHAYQVYTGTRHIKLCHLHDRYGESMSLPSQSASTELYAGPIIRIGPNTVSVNSKEGLQKIFSATSPINKSPFYKAFAPGFESSFAAVGDAFKEKRSIISHAFAQKKLEAMETTFMKHINRLYDFMALQQTIYLDDLLSALTIDILSDVCFGETFDLIHNPAEKARVSEGLVQAAKWVSLRAIGAMIKQRKNDLRKEDIFQYLLTATKPGTDHGFPDKELFGEAIILFIAGSDTTSTALLTILWHLMADKQVYKTLSEEVRSKFKCIDEITWLEAQHLPYLRAVIDEGLRMFPPNSGYIPRQVINSSHSFILHEVILPPGVS</sequence>
<proteinExistence type="inferred from homology"/>
<dbReference type="Gene3D" id="1.10.630.10">
    <property type="entry name" value="Cytochrome P450"/>
    <property type="match status" value="1"/>
</dbReference>
<evidence type="ECO:0000259" key="4">
    <source>
        <dbReference type="SMART" id="SM00829"/>
    </source>
</evidence>
<dbReference type="AlphaFoldDB" id="A0A9Q8ZEP9"/>
<evidence type="ECO:0000256" key="1">
    <source>
        <dbReference type="ARBA" id="ARBA00008072"/>
    </source>
</evidence>
<dbReference type="GO" id="GO:0004497">
    <property type="term" value="F:monooxygenase activity"/>
    <property type="evidence" value="ECO:0007669"/>
    <property type="project" value="InterPro"/>
</dbReference>
<evidence type="ECO:0000256" key="2">
    <source>
        <dbReference type="ARBA" id="ARBA00011245"/>
    </source>
</evidence>
<dbReference type="InterPro" id="IPR047122">
    <property type="entry name" value="Trans-enoyl_RdTase-like"/>
</dbReference>
<keyword evidence="6" id="KW-1185">Reference proteome</keyword>
<dbReference type="SUPFAM" id="SSF51735">
    <property type="entry name" value="NAD(P)-binding Rossmann-fold domains"/>
    <property type="match status" value="1"/>
</dbReference>
<dbReference type="InterPro" id="IPR011032">
    <property type="entry name" value="GroES-like_sf"/>
</dbReference>
<dbReference type="SUPFAM" id="SSF48264">
    <property type="entry name" value="Cytochrome P450"/>
    <property type="match status" value="1"/>
</dbReference>
<evidence type="ECO:0000313" key="6">
    <source>
        <dbReference type="Proteomes" id="UP001056012"/>
    </source>
</evidence>
<evidence type="ECO:0000256" key="3">
    <source>
        <dbReference type="ARBA" id="ARBA00023002"/>
    </source>
</evidence>
<dbReference type="InterPro" id="IPR036396">
    <property type="entry name" value="Cyt_P450_sf"/>
</dbReference>
<dbReference type="OrthoDB" id="3233595at2759"/>
<dbReference type="Pfam" id="PF00067">
    <property type="entry name" value="p450"/>
    <property type="match status" value="1"/>
</dbReference>
<dbReference type="SUPFAM" id="SSF50129">
    <property type="entry name" value="GroES-like"/>
    <property type="match status" value="1"/>
</dbReference>
<dbReference type="InterPro" id="IPR013154">
    <property type="entry name" value="ADH-like_N"/>
</dbReference>
<dbReference type="GO" id="GO:0016705">
    <property type="term" value="F:oxidoreductase activity, acting on paired donors, with incorporation or reduction of molecular oxygen"/>
    <property type="evidence" value="ECO:0007669"/>
    <property type="project" value="InterPro"/>
</dbReference>
<dbReference type="Gene3D" id="3.90.180.10">
    <property type="entry name" value="Medium-chain alcohol dehydrogenases, catalytic domain"/>
    <property type="match status" value="1"/>
</dbReference>
<gene>
    <name evidence="5" type="ORF">yc1106_06652</name>
</gene>
<dbReference type="GO" id="GO:0016651">
    <property type="term" value="F:oxidoreductase activity, acting on NAD(P)H"/>
    <property type="evidence" value="ECO:0007669"/>
    <property type="project" value="InterPro"/>
</dbReference>
<accession>A0A9Q8ZEP9</accession>
<keyword evidence="3" id="KW-0560">Oxidoreductase</keyword>
<dbReference type="Proteomes" id="UP001056012">
    <property type="component" value="Chromosome 5"/>
</dbReference>
<dbReference type="GO" id="GO:0005506">
    <property type="term" value="F:iron ion binding"/>
    <property type="evidence" value="ECO:0007669"/>
    <property type="project" value="InterPro"/>
</dbReference>
<dbReference type="EMBL" id="CP089278">
    <property type="protein sequence ID" value="USP79378.1"/>
    <property type="molecule type" value="Genomic_DNA"/>
</dbReference>
<protein>
    <recommendedName>
        <fullName evidence="4">Enoyl reductase (ER) domain-containing protein</fullName>
    </recommendedName>
</protein>
<organism evidence="5 6">
    <name type="scientific">Curvularia clavata</name>
    <dbReference type="NCBI Taxonomy" id="95742"/>
    <lineage>
        <taxon>Eukaryota</taxon>
        <taxon>Fungi</taxon>
        <taxon>Dikarya</taxon>
        <taxon>Ascomycota</taxon>
        <taxon>Pezizomycotina</taxon>
        <taxon>Dothideomycetes</taxon>
        <taxon>Pleosporomycetidae</taxon>
        <taxon>Pleosporales</taxon>
        <taxon>Pleosporineae</taxon>
        <taxon>Pleosporaceae</taxon>
        <taxon>Curvularia</taxon>
    </lineage>
</organism>
<dbReference type="VEuPathDB" id="FungiDB:yc1106_06652"/>
<evidence type="ECO:0000313" key="5">
    <source>
        <dbReference type="EMBL" id="USP79378.1"/>
    </source>
</evidence>
<reference evidence="5" key="1">
    <citation type="submission" date="2021-12" db="EMBL/GenBank/DDBJ databases">
        <title>Curvularia clavata genome.</title>
        <authorList>
            <person name="Cao Y."/>
        </authorList>
    </citation>
    <scope>NUCLEOTIDE SEQUENCE</scope>
    <source>
        <strain evidence="5">Yc1106</strain>
    </source>
</reference>
<name>A0A9Q8ZEP9_CURCL</name>
<dbReference type="CDD" id="cd08249">
    <property type="entry name" value="enoyl_reductase_like"/>
    <property type="match status" value="1"/>
</dbReference>
<dbReference type="PANTHER" id="PTHR45348">
    <property type="entry name" value="HYPOTHETICAL OXIDOREDUCTASE (EUROFUNG)"/>
    <property type="match status" value="1"/>
</dbReference>
<dbReference type="Gene3D" id="3.40.50.720">
    <property type="entry name" value="NAD(P)-binding Rossmann-like Domain"/>
    <property type="match status" value="1"/>
</dbReference>
<dbReference type="SMART" id="SM00829">
    <property type="entry name" value="PKS_ER"/>
    <property type="match status" value="1"/>
</dbReference>
<dbReference type="GO" id="GO:0020037">
    <property type="term" value="F:heme binding"/>
    <property type="evidence" value="ECO:0007669"/>
    <property type="project" value="InterPro"/>
</dbReference>